<name>A0A0M8ZYD7_9HYME</name>
<keyword evidence="8" id="KW-1185">Reference proteome</keyword>
<dbReference type="SUPFAM" id="SSF49265">
    <property type="entry name" value="Fibronectin type III"/>
    <property type="match status" value="1"/>
</dbReference>
<keyword evidence="3" id="KW-0472">Membrane</keyword>
<feature type="domain" description="Ig-like" evidence="5">
    <location>
        <begin position="339"/>
        <end position="429"/>
    </location>
</feature>
<dbReference type="InterPro" id="IPR013783">
    <property type="entry name" value="Ig-like_fold"/>
</dbReference>
<proteinExistence type="predicted"/>
<organism evidence="7 8">
    <name type="scientific">Melipona quadrifasciata</name>
    <dbReference type="NCBI Taxonomy" id="166423"/>
    <lineage>
        <taxon>Eukaryota</taxon>
        <taxon>Metazoa</taxon>
        <taxon>Ecdysozoa</taxon>
        <taxon>Arthropoda</taxon>
        <taxon>Hexapoda</taxon>
        <taxon>Insecta</taxon>
        <taxon>Pterygota</taxon>
        <taxon>Neoptera</taxon>
        <taxon>Endopterygota</taxon>
        <taxon>Hymenoptera</taxon>
        <taxon>Apocrita</taxon>
        <taxon>Aculeata</taxon>
        <taxon>Apoidea</taxon>
        <taxon>Anthophila</taxon>
        <taxon>Apidae</taxon>
        <taxon>Melipona</taxon>
    </lineage>
</organism>
<feature type="signal peptide" evidence="4">
    <location>
        <begin position="1"/>
        <end position="21"/>
    </location>
</feature>
<dbReference type="Pfam" id="PF13927">
    <property type="entry name" value="Ig_3"/>
    <property type="match status" value="2"/>
</dbReference>
<dbReference type="PROSITE" id="PS50835">
    <property type="entry name" value="IG_LIKE"/>
    <property type="match status" value="4"/>
</dbReference>
<dbReference type="AlphaFoldDB" id="A0A0M8ZYD7"/>
<dbReference type="InterPro" id="IPR013098">
    <property type="entry name" value="Ig_I-set"/>
</dbReference>
<dbReference type="InterPro" id="IPR003961">
    <property type="entry name" value="FN3_dom"/>
</dbReference>
<dbReference type="InterPro" id="IPR036116">
    <property type="entry name" value="FN3_sf"/>
</dbReference>
<evidence type="ECO:0000256" key="2">
    <source>
        <dbReference type="ARBA" id="ARBA00023157"/>
    </source>
</evidence>
<dbReference type="Gene3D" id="2.60.40.10">
    <property type="entry name" value="Immunoglobulins"/>
    <property type="match status" value="6"/>
</dbReference>
<dbReference type="SUPFAM" id="SSF48726">
    <property type="entry name" value="Immunoglobulin"/>
    <property type="match status" value="4"/>
</dbReference>
<dbReference type="Pfam" id="PF07679">
    <property type="entry name" value="I-set"/>
    <property type="match status" value="1"/>
</dbReference>
<evidence type="ECO:0000313" key="8">
    <source>
        <dbReference type="Proteomes" id="UP000053105"/>
    </source>
</evidence>
<feature type="domain" description="Fibronectin type-III" evidence="6">
    <location>
        <begin position="526"/>
        <end position="619"/>
    </location>
</feature>
<reference evidence="7 8" key="1">
    <citation type="submission" date="2015-07" db="EMBL/GenBank/DDBJ databases">
        <title>The genome of Melipona quadrifasciata.</title>
        <authorList>
            <person name="Pan H."/>
            <person name="Kapheim K."/>
        </authorList>
    </citation>
    <scope>NUCLEOTIDE SEQUENCE [LARGE SCALE GENOMIC DNA]</scope>
    <source>
        <strain evidence="7">0111107301</strain>
        <tissue evidence="7">Whole body</tissue>
    </source>
</reference>
<evidence type="ECO:0000256" key="1">
    <source>
        <dbReference type="ARBA" id="ARBA00022737"/>
    </source>
</evidence>
<keyword evidence="1" id="KW-0677">Repeat</keyword>
<keyword evidence="2" id="KW-1015">Disulfide bond</keyword>
<feature type="transmembrane region" description="Helical" evidence="3">
    <location>
        <begin position="734"/>
        <end position="756"/>
    </location>
</feature>
<dbReference type="GO" id="GO:0030154">
    <property type="term" value="P:cell differentiation"/>
    <property type="evidence" value="ECO:0007669"/>
    <property type="project" value="UniProtKB-ARBA"/>
</dbReference>
<evidence type="ECO:0000256" key="4">
    <source>
        <dbReference type="SAM" id="SignalP"/>
    </source>
</evidence>
<dbReference type="InterPro" id="IPR003598">
    <property type="entry name" value="Ig_sub2"/>
</dbReference>
<keyword evidence="3" id="KW-1133">Transmembrane helix</keyword>
<sequence>MSRAVGIHLLLIVFLRYQALGLILEEEKEPNYLNAGVGEYAVFNCDLDFPHETPIPYILQWNRDSRTIFSWYNGYPSVEPRYVGRVHLLEDAVGRGYGQGSINLTNIRESDQGWYECRVIFPNRTPNSRNNGTWFYLAIDGASPFPTSVPGENLLAVPPVNKTVMEGESVSFDCVAKGEKSVVSWFREGVEITEIEDLKRRASIAEDGTLTINSPAMGDLGEYTCVVTGETGDQQSASAFLNVQCKYSRSQTNEADPRTIFCSNILPVNSFALGEFVIVANEKVEEDGKGVSYFKNIFLPKANIVRIKFYSNNAQLCVRTKCAQLWTDLDQKFIKSDKAKVIYAPREVYLPYGKPALLDCHFRANPPLTNLRWEKDGFLFDPYNVQGVFYRRNGSLYFSKVDETHSGSYTCTPYNELGTEGPSPSITIVQRPPVFTVTPQHLYIRKLGENLEIPCDARDGDQAHRPSIVWYKDGSPVPPGNRTIIIGGNLTIDRIQEQDRGLYQCAASNEAATVVADTELMVLNVPPRAPYNLSANSSNNAVTLTWVPGYVRPKMEYSVWYRPTDTTEWRTMKILSRKITEATVNNLNPGREYEFMVLSQDKHGDGMFSKTLRIFTQPNSIDENSASEYRSPPDDRMGPPLNVRVQATVQGYLVTWEPPAYGKEQVRLYAVRWFRGPSEQLYGRAETTDTYYLVKTLEEESYYTFEVAAMSISDDVATSERVSLEVPAYRRNRAISMGIVAGIGFLAAALAAIWWARKRFCQSPNEK</sequence>
<keyword evidence="3" id="KW-0812">Transmembrane</keyword>
<dbReference type="STRING" id="166423.A0A0M8ZYD7"/>
<dbReference type="Pfam" id="PF00041">
    <property type="entry name" value="fn3"/>
    <property type="match status" value="2"/>
</dbReference>
<feature type="chain" id="PRO_5005830784" evidence="4">
    <location>
        <begin position="22"/>
        <end position="767"/>
    </location>
</feature>
<dbReference type="InterPro" id="IPR007110">
    <property type="entry name" value="Ig-like_dom"/>
</dbReference>
<dbReference type="PANTHER" id="PTHR44170">
    <property type="entry name" value="PROTEIN SIDEKICK"/>
    <property type="match status" value="1"/>
</dbReference>
<accession>A0A0M8ZYD7</accession>
<dbReference type="GO" id="GO:0009653">
    <property type="term" value="P:anatomical structure morphogenesis"/>
    <property type="evidence" value="ECO:0007669"/>
    <property type="project" value="UniProtKB-ARBA"/>
</dbReference>
<dbReference type="CDD" id="cd00063">
    <property type="entry name" value="FN3"/>
    <property type="match status" value="2"/>
</dbReference>
<dbReference type="GO" id="GO:0098609">
    <property type="term" value="P:cell-cell adhesion"/>
    <property type="evidence" value="ECO:0007669"/>
    <property type="project" value="TreeGrafter"/>
</dbReference>
<dbReference type="SMART" id="SM00409">
    <property type="entry name" value="IG"/>
    <property type="match status" value="4"/>
</dbReference>
<dbReference type="CDD" id="cd00096">
    <property type="entry name" value="Ig"/>
    <property type="match status" value="1"/>
</dbReference>
<dbReference type="PROSITE" id="PS50853">
    <property type="entry name" value="FN3"/>
    <property type="match status" value="2"/>
</dbReference>
<feature type="domain" description="Ig-like" evidence="5">
    <location>
        <begin position="38"/>
        <end position="119"/>
    </location>
</feature>
<dbReference type="OrthoDB" id="6234674at2759"/>
<feature type="domain" description="Fibronectin type-III" evidence="6">
    <location>
        <begin position="639"/>
        <end position="729"/>
    </location>
</feature>
<protein>
    <submittedName>
        <fullName evidence="7">Protein turtle</fullName>
    </submittedName>
</protein>
<dbReference type="InterPro" id="IPR036179">
    <property type="entry name" value="Ig-like_dom_sf"/>
</dbReference>
<dbReference type="Proteomes" id="UP000053105">
    <property type="component" value="Unassembled WGS sequence"/>
</dbReference>
<dbReference type="InterPro" id="IPR013106">
    <property type="entry name" value="Ig_V-set"/>
</dbReference>
<dbReference type="SMART" id="SM00408">
    <property type="entry name" value="IGc2"/>
    <property type="match status" value="3"/>
</dbReference>
<dbReference type="InterPro" id="IPR003599">
    <property type="entry name" value="Ig_sub"/>
</dbReference>
<dbReference type="PANTHER" id="PTHR44170:SF6">
    <property type="entry name" value="CONTACTIN"/>
    <property type="match status" value="1"/>
</dbReference>
<evidence type="ECO:0000259" key="5">
    <source>
        <dbReference type="PROSITE" id="PS50835"/>
    </source>
</evidence>
<dbReference type="FunFam" id="2.60.40.10:FF:001149">
    <property type="entry name" value="Turtle, isoform H"/>
    <property type="match status" value="1"/>
</dbReference>
<keyword evidence="4" id="KW-0732">Signal</keyword>
<gene>
    <name evidence="7" type="ORF">WN51_00960</name>
</gene>
<dbReference type="Pfam" id="PF07686">
    <property type="entry name" value="V-set"/>
    <property type="match status" value="1"/>
</dbReference>
<evidence type="ECO:0000259" key="6">
    <source>
        <dbReference type="PROSITE" id="PS50853"/>
    </source>
</evidence>
<evidence type="ECO:0000313" key="7">
    <source>
        <dbReference type="EMBL" id="KOX72099.1"/>
    </source>
</evidence>
<feature type="domain" description="Ig-like" evidence="5">
    <location>
        <begin position="144"/>
        <end position="242"/>
    </location>
</feature>
<dbReference type="EMBL" id="KQ435824">
    <property type="protein sequence ID" value="KOX72099.1"/>
    <property type="molecule type" value="Genomic_DNA"/>
</dbReference>
<dbReference type="SMART" id="SM00060">
    <property type="entry name" value="FN3"/>
    <property type="match status" value="2"/>
</dbReference>
<evidence type="ECO:0000256" key="3">
    <source>
        <dbReference type="SAM" id="Phobius"/>
    </source>
</evidence>
<feature type="domain" description="Ig-like" evidence="5">
    <location>
        <begin position="433"/>
        <end position="521"/>
    </location>
</feature>